<evidence type="ECO:0000256" key="2">
    <source>
        <dbReference type="SAM" id="Phobius"/>
    </source>
</evidence>
<evidence type="ECO:0000313" key="4">
    <source>
        <dbReference type="Proteomes" id="UP000198546"/>
    </source>
</evidence>
<dbReference type="Proteomes" id="UP000198546">
    <property type="component" value="Chromosome i"/>
</dbReference>
<dbReference type="OrthoDB" id="9812349at2"/>
<dbReference type="InterPro" id="IPR008523">
    <property type="entry name" value="DUF805"/>
</dbReference>
<organism evidence="3 4">
    <name type="scientific">Auraticoccus monumenti</name>
    <dbReference type="NCBI Taxonomy" id="675864"/>
    <lineage>
        <taxon>Bacteria</taxon>
        <taxon>Bacillati</taxon>
        <taxon>Actinomycetota</taxon>
        <taxon>Actinomycetes</taxon>
        <taxon>Propionibacteriales</taxon>
        <taxon>Propionibacteriaceae</taxon>
        <taxon>Auraticoccus</taxon>
    </lineage>
</organism>
<name>A0A1G6XGD2_9ACTN</name>
<dbReference type="AlphaFoldDB" id="A0A1G6XGD2"/>
<evidence type="ECO:0000313" key="3">
    <source>
        <dbReference type="EMBL" id="SDD76385.1"/>
    </source>
</evidence>
<keyword evidence="2" id="KW-0472">Membrane</keyword>
<keyword evidence="2" id="KW-0812">Transmembrane</keyword>
<dbReference type="RefSeq" id="WP_090592333.1">
    <property type="nucleotide sequence ID" value="NZ_LT629688.1"/>
</dbReference>
<feature type="region of interest" description="Disordered" evidence="1">
    <location>
        <begin position="1"/>
        <end position="84"/>
    </location>
</feature>
<dbReference type="PANTHER" id="PTHR34980:SF2">
    <property type="entry name" value="INNER MEMBRANE PROTEIN YHAH-RELATED"/>
    <property type="match status" value="1"/>
</dbReference>
<keyword evidence="2" id="KW-1133">Transmembrane helix</keyword>
<dbReference type="GO" id="GO:0005886">
    <property type="term" value="C:plasma membrane"/>
    <property type="evidence" value="ECO:0007669"/>
    <property type="project" value="TreeGrafter"/>
</dbReference>
<evidence type="ECO:0000256" key="1">
    <source>
        <dbReference type="SAM" id="MobiDB-lite"/>
    </source>
</evidence>
<feature type="transmembrane region" description="Helical" evidence="2">
    <location>
        <begin position="177"/>
        <end position="202"/>
    </location>
</feature>
<dbReference type="PANTHER" id="PTHR34980">
    <property type="entry name" value="INNER MEMBRANE PROTEIN-RELATED-RELATED"/>
    <property type="match status" value="1"/>
</dbReference>
<feature type="compositionally biased region" description="Pro residues" evidence="1">
    <location>
        <begin position="1"/>
        <end position="13"/>
    </location>
</feature>
<accession>A0A1G6XGD2</accession>
<reference evidence="3 4" key="1">
    <citation type="submission" date="2016-10" db="EMBL/GenBank/DDBJ databases">
        <authorList>
            <person name="de Groot N.N."/>
        </authorList>
    </citation>
    <scope>NUCLEOTIDE SEQUENCE [LARGE SCALE GENOMIC DNA]</scope>
    <source>
        <strain evidence="3 4">MON 2.2</strain>
    </source>
</reference>
<gene>
    <name evidence="3" type="ORF">SAMN04489747_1685</name>
</gene>
<feature type="transmembrane region" description="Helical" evidence="2">
    <location>
        <begin position="214"/>
        <end position="231"/>
    </location>
</feature>
<dbReference type="STRING" id="675864.SAMN04489747_1685"/>
<dbReference type="EMBL" id="LT629688">
    <property type="protein sequence ID" value="SDD76385.1"/>
    <property type="molecule type" value="Genomic_DNA"/>
</dbReference>
<dbReference type="Pfam" id="PF05656">
    <property type="entry name" value="DUF805"/>
    <property type="match status" value="1"/>
</dbReference>
<feature type="transmembrane region" description="Helical" evidence="2">
    <location>
        <begin position="143"/>
        <end position="165"/>
    </location>
</feature>
<protein>
    <submittedName>
        <fullName evidence="3">Uncharacterized membrane protein YhaH, DUF805 family</fullName>
    </submittedName>
</protein>
<sequence length="245" mass="25648">MTGTPQDPPPSDPPRYEPYQPPAGSGPYDPRARPGWSPSPDGPSSSATPDPYGPSSGPSAYGAGPGQPAYGSNPYEQPGAGYGANPYEQAGAAYGYGTQPQQGPGFTGNPRMQPLYGAGFGQAVGRFFSKYAVFRGRASRSEYLWVVLFTTLVVGALYAVAIPLFSASEAGTSSTDVLTALWGLLFLVVVLAMIVPSIAVAVRRLHDAGYSGGMYCLTFIPYLGPLIVFILCCQPTSPNASRFDA</sequence>
<feature type="compositionally biased region" description="Low complexity" evidence="1">
    <location>
        <begin position="34"/>
        <end position="72"/>
    </location>
</feature>
<proteinExistence type="predicted"/>
<keyword evidence="4" id="KW-1185">Reference proteome</keyword>